<accession>A0A3G5FII9</accession>
<dbReference type="AlphaFoldDB" id="A0A3G5FII9"/>
<dbReference type="EMBL" id="CP027768">
    <property type="protein sequence ID" value="AYW50166.1"/>
    <property type="molecule type" value="Genomic_DNA"/>
</dbReference>
<dbReference type="Proteomes" id="UP000280475">
    <property type="component" value="Chromosome"/>
</dbReference>
<evidence type="ECO:0000313" key="1">
    <source>
        <dbReference type="EMBL" id="AYW50166.1"/>
    </source>
</evidence>
<proteinExistence type="predicted"/>
<gene>
    <name evidence="1" type="ORF">C7H83_06690</name>
</gene>
<organism evidence="1 2">
    <name type="scientific">Tetragenococcus halophilus</name>
    <name type="common">Pediococcus halophilus</name>
    <dbReference type="NCBI Taxonomy" id="51669"/>
    <lineage>
        <taxon>Bacteria</taxon>
        <taxon>Bacillati</taxon>
        <taxon>Bacillota</taxon>
        <taxon>Bacilli</taxon>
        <taxon>Lactobacillales</taxon>
        <taxon>Enterococcaceae</taxon>
        <taxon>Tetragenococcus</taxon>
    </lineage>
</organism>
<name>A0A3G5FII9_TETHA</name>
<reference evidence="1 2" key="1">
    <citation type="journal article" date="2012" name="Int. J. Syst. Evol. Microbiol.">
        <title>Characterization of Tetragenococcus strains from sugar thick juice reveals a novel species, Tetragenococcus osmophilus sp. nov., and divides Tetragenococcus halophilus into two subspecies, T. halophilus subsp. halophilus subsp. nov. and T. halophilus subsp. flandriensis subsp. nov.</title>
        <authorList>
            <person name="Juste A."/>
            <person name="Van Trappen S."/>
            <person name="Verreth C."/>
            <person name="Cleenwerck I."/>
            <person name="De Vos P."/>
            <person name="Lievens B."/>
            <person name="Willems K.A."/>
        </authorList>
    </citation>
    <scope>NUCLEOTIDE SEQUENCE [LARGE SCALE GENOMIC DNA]</scope>
    <source>
        <strain evidence="1 2">LMG 26042</strain>
    </source>
</reference>
<sequence length="118" mass="13922">MTADYYINKRSDEKGNVKALLWILEKGEYNRVVDLKISAKLALKLYLERKGVYYLGAERYTRRQKLRIGGKICYTITADYYQHLIEIGEKENLAQHEGVIEIYANDMPNYRLERQALK</sequence>
<protein>
    <submittedName>
        <fullName evidence="1">Uncharacterized protein</fullName>
    </submittedName>
</protein>
<evidence type="ECO:0000313" key="2">
    <source>
        <dbReference type="Proteomes" id="UP000280475"/>
    </source>
</evidence>
<dbReference type="RefSeq" id="WP_103892466.1">
    <property type="nucleotide sequence ID" value="NZ_CP027768.1"/>
</dbReference>